<protein>
    <submittedName>
        <fullName evidence="1">Uncharacterized protein</fullName>
    </submittedName>
</protein>
<gene>
    <name evidence="1" type="ORF">PHET_02920</name>
</gene>
<evidence type="ECO:0000313" key="1">
    <source>
        <dbReference type="EMBL" id="KAF5403655.1"/>
    </source>
</evidence>
<name>A0A8J4T3Q5_9TREM</name>
<organism evidence="1 2">
    <name type="scientific">Paragonimus heterotremus</name>
    <dbReference type="NCBI Taxonomy" id="100268"/>
    <lineage>
        <taxon>Eukaryota</taxon>
        <taxon>Metazoa</taxon>
        <taxon>Spiralia</taxon>
        <taxon>Lophotrochozoa</taxon>
        <taxon>Platyhelminthes</taxon>
        <taxon>Trematoda</taxon>
        <taxon>Digenea</taxon>
        <taxon>Plagiorchiida</taxon>
        <taxon>Troglotremata</taxon>
        <taxon>Troglotrematidae</taxon>
        <taxon>Paragonimus</taxon>
    </lineage>
</organism>
<dbReference type="Proteomes" id="UP000748531">
    <property type="component" value="Unassembled WGS sequence"/>
</dbReference>
<dbReference type="EMBL" id="LUCH01001108">
    <property type="protein sequence ID" value="KAF5403655.1"/>
    <property type="molecule type" value="Genomic_DNA"/>
</dbReference>
<sequence length="83" mass="9799">MFQRITQIFCAFLDFLRATATNDRRNYKWLLTIMEQHFHFAIETAEMSEVGLKAFLTPQQTHGRLQGVDQHPANAWPHSIRIR</sequence>
<reference evidence="1" key="1">
    <citation type="submission" date="2019-05" db="EMBL/GenBank/DDBJ databases">
        <title>Annotation for the trematode Paragonimus heterotremus.</title>
        <authorList>
            <person name="Choi Y.-J."/>
        </authorList>
    </citation>
    <scope>NUCLEOTIDE SEQUENCE</scope>
    <source>
        <strain evidence="1">LC</strain>
    </source>
</reference>
<keyword evidence="2" id="KW-1185">Reference proteome</keyword>
<dbReference type="AlphaFoldDB" id="A0A8J4T3Q5"/>
<accession>A0A8J4T3Q5</accession>
<comment type="caution">
    <text evidence="1">The sequence shown here is derived from an EMBL/GenBank/DDBJ whole genome shotgun (WGS) entry which is preliminary data.</text>
</comment>
<evidence type="ECO:0000313" key="2">
    <source>
        <dbReference type="Proteomes" id="UP000748531"/>
    </source>
</evidence>
<proteinExistence type="predicted"/>